<proteinExistence type="predicted"/>
<dbReference type="InterPro" id="IPR029062">
    <property type="entry name" value="Class_I_gatase-like"/>
</dbReference>
<evidence type="ECO:0000313" key="2">
    <source>
        <dbReference type="EMBL" id="SKB84100.1"/>
    </source>
</evidence>
<feature type="domain" description="ThuA-like" evidence="1">
    <location>
        <begin position="38"/>
        <end position="253"/>
    </location>
</feature>
<dbReference type="InterPro" id="IPR029010">
    <property type="entry name" value="ThuA-like"/>
</dbReference>
<dbReference type="PANTHER" id="PTHR40469">
    <property type="entry name" value="SECRETED GLYCOSYL HYDROLASE"/>
    <property type="match status" value="1"/>
</dbReference>
<dbReference type="AlphaFoldDB" id="A0A1T5EK99"/>
<dbReference type="Proteomes" id="UP000190897">
    <property type="component" value="Unassembled WGS sequence"/>
</dbReference>
<organism evidence="2 3">
    <name type="scientific">Dyadobacter psychrophilus</name>
    <dbReference type="NCBI Taxonomy" id="651661"/>
    <lineage>
        <taxon>Bacteria</taxon>
        <taxon>Pseudomonadati</taxon>
        <taxon>Bacteroidota</taxon>
        <taxon>Cytophagia</taxon>
        <taxon>Cytophagales</taxon>
        <taxon>Spirosomataceae</taxon>
        <taxon>Dyadobacter</taxon>
    </lineage>
</organism>
<dbReference type="Gene3D" id="3.40.50.880">
    <property type="match status" value="1"/>
</dbReference>
<accession>A0A1T5EK99</accession>
<gene>
    <name evidence="2" type="ORF">SAMN05660293_02522</name>
</gene>
<dbReference type="EMBL" id="FUZA01000002">
    <property type="protein sequence ID" value="SKB84100.1"/>
    <property type="molecule type" value="Genomic_DNA"/>
</dbReference>
<dbReference type="Pfam" id="PF06283">
    <property type="entry name" value="ThuA"/>
    <property type="match status" value="1"/>
</dbReference>
<dbReference type="STRING" id="651661.SAMN05660293_02522"/>
<evidence type="ECO:0000259" key="1">
    <source>
        <dbReference type="Pfam" id="PF06283"/>
    </source>
</evidence>
<sequence length="284" mass="32642">MPAVTKILSRTILGLLLFMTTLSPIVVLAQSQFKVIAFFTGKNDRAHVSFVGEANKRFPEMARQNNFIYDTTSNWNNLNASFLANYEVVLFLDTRPETPEQREAFQKYMENGGGWLGFHFAAFALTPSAYPQNWDWYHNDFLGSGQYKSNTWRPTSAILKVEDPKSPVTNGLSGTIKASPNEWYRWEKDLKANPDIQILLSIDPASFPLGTGPKQHEIWHSGYYPVVWTNKKYKMVYMNMGHNDIDYENKTNKELSFTFDNAAQNRLILNTLLWLGTARKSYIR</sequence>
<evidence type="ECO:0000313" key="3">
    <source>
        <dbReference type="Proteomes" id="UP000190897"/>
    </source>
</evidence>
<dbReference type="SUPFAM" id="SSF52317">
    <property type="entry name" value="Class I glutamine amidotransferase-like"/>
    <property type="match status" value="1"/>
</dbReference>
<name>A0A1T5EK99_9BACT</name>
<protein>
    <submittedName>
        <fullName evidence="2">Trehalose utilisation</fullName>
    </submittedName>
</protein>
<reference evidence="3" key="1">
    <citation type="submission" date="2017-02" db="EMBL/GenBank/DDBJ databases">
        <authorList>
            <person name="Varghese N."/>
            <person name="Submissions S."/>
        </authorList>
    </citation>
    <scope>NUCLEOTIDE SEQUENCE [LARGE SCALE GENOMIC DNA]</scope>
    <source>
        <strain evidence="3">DSM 22270</strain>
    </source>
</reference>
<keyword evidence="3" id="KW-1185">Reference proteome</keyword>
<dbReference type="PANTHER" id="PTHR40469:SF2">
    <property type="entry name" value="GALACTOSE-BINDING DOMAIN-LIKE SUPERFAMILY PROTEIN"/>
    <property type="match status" value="1"/>
</dbReference>